<dbReference type="GO" id="GO:0005524">
    <property type="term" value="F:ATP binding"/>
    <property type="evidence" value="ECO:0007669"/>
    <property type="project" value="UniProtKB-KW"/>
</dbReference>
<evidence type="ECO:0000313" key="4">
    <source>
        <dbReference type="Proteomes" id="UP000264589"/>
    </source>
</evidence>
<keyword evidence="3" id="KW-0067">ATP-binding</keyword>
<dbReference type="OrthoDB" id="4519042at2"/>
<evidence type="ECO:0000259" key="2">
    <source>
        <dbReference type="Pfam" id="PF17289"/>
    </source>
</evidence>
<reference evidence="3 4" key="1">
    <citation type="submission" date="2018-08" db="EMBL/GenBank/DDBJ databases">
        <title>Parvularcula sp. SM1705, isolated from surface water of the South Sea China.</title>
        <authorList>
            <person name="Sun L."/>
        </authorList>
    </citation>
    <scope>NUCLEOTIDE SEQUENCE [LARGE SCALE GENOMIC DNA]</scope>
    <source>
        <strain evidence="3 4">SM1705</strain>
    </source>
</reference>
<accession>A0A371RKG2</accession>
<keyword evidence="1" id="KW-1188">Viral release from host cell</keyword>
<dbReference type="Gene3D" id="3.40.50.300">
    <property type="entry name" value="P-loop containing nucleotide triphosphate hydrolases"/>
    <property type="match status" value="1"/>
</dbReference>
<feature type="domain" description="Terminase large subunit gp17-like C-terminal" evidence="2">
    <location>
        <begin position="280"/>
        <end position="426"/>
    </location>
</feature>
<evidence type="ECO:0000256" key="1">
    <source>
        <dbReference type="ARBA" id="ARBA00022612"/>
    </source>
</evidence>
<dbReference type="Pfam" id="PF17289">
    <property type="entry name" value="Terminase_6C"/>
    <property type="match status" value="1"/>
</dbReference>
<evidence type="ECO:0000313" key="3">
    <source>
        <dbReference type="EMBL" id="RFB05924.1"/>
    </source>
</evidence>
<organism evidence="3 4">
    <name type="scientific">Parvularcula marina</name>
    <dbReference type="NCBI Taxonomy" id="2292771"/>
    <lineage>
        <taxon>Bacteria</taxon>
        <taxon>Pseudomonadati</taxon>
        <taxon>Pseudomonadota</taxon>
        <taxon>Alphaproteobacteria</taxon>
        <taxon>Parvularculales</taxon>
        <taxon>Parvularculaceae</taxon>
        <taxon>Parvularcula</taxon>
    </lineage>
</organism>
<dbReference type="InterPro" id="IPR035421">
    <property type="entry name" value="Terminase_6C"/>
</dbReference>
<keyword evidence="4" id="KW-1185">Reference proteome</keyword>
<proteinExistence type="predicted"/>
<protein>
    <submittedName>
        <fullName evidence="3">ATP-binding protein</fullName>
    </submittedName>
</protein>
<sequence>MKPKRNDSEVYFTISSFATQIASGKKNWLDDLSLIELMRALSEWKFSARRDQFHPDNDWTTWLILGGRGAGKTRAGAEWIRRAVANGARRLALVGETYEDAREVMIDGQSGLLHIGDAPSRPSYEPSRHRLSWPNGAEAHIFSADDPDGLRGHQFEAAWADELCKWRYPEEAWSNLQLGLRLGQRPQQVVTTTPRPIKLLRQLMDAETTHLSRATTRDNKAELADAFLTEIIRTYEGTALGRQEIDGEIIEDHGGALWSRAMIERARVKDTPPLSRIIVAVDPPVSTGPDADECGIIVAGIAGEGRAATAFILKDASVGGLSPSGWAARVVEIAYSYAADRVVAEVNQGGDLVEEVLRLHDPNLPFRAVRATRGKTVRAEPVAALYEQGRVKHAGAFPDLEDQLTSFTGLGGEASPDRLDALVWAVTDLLLGPAPSAPAIRYL</sequence>
<dbReference type="Proteomes" id="UP000264589">
    <property type="component" value="Unassembled WGS sequence"/>
</dbReference>
<dbReference type="Pfam" id="PF03237">
    <property type="entry name" value="Terminase_6N"/>
    <property type="match status" value="1"/>
</dbReference>
<dbReference type="InParanoid" id="A0A371RKG2"/>
<dbReference type="AlphaFoldDB" id="A0A371RKG2"/>
<name>A0A371RKG2_9PROT</name>
<dbReference type="InterPro" id="IPR027417">
    <property type="entry name" value="P-loop_NTPase"/>
</dbReference>
<gene>
    <name evidence="3" type="ORF">DX908_12005</name>
</gene>
<dbReference type="EMBL" id="QUQO01000001">
    <property type="protein sequence ID" value="RFB05924.1"/>
    <property type="molecule type" value="Genomic_DNA"/>
</dbReference>
<dbReference type="Gene3D" id="3.30.420.240">
    <property type="match status" value="1"/>
</dbReference>
<comment type="caution">
    <text evidence="3">The sequence shown here is derived from an EMBL/GenBank/DDBJ whole genome shotgun (WGS) entry which is preliminary data.</text>
</comment>
<keyword evidence="3" id="KW-0547">Nucleotide-binding</keyword>